<evidence type="ECO:0000256" key="1">
    <source>
        <dbReference type="SAM" id="MobiDB-lite"/>
    </source>
</evidence>
<reference evidence="2 3" key="1">
    <citation type="journal article" date="2021" name="Elife">
        <title>Chloroplast acquisition without the gene transfer in kleptoplastic sea slugs, Plakobranchus ocellatus.</title>
        <authorList>
            <person name="Maeda T."/>
            <person name="Takahashi S."/>
            <person name="Yoshida T."/>
            <person name="Shimamura S."/>
            <person name="Takaki Y."/>
            <person name="Nagai Y."/>
            <person name="Toyoda A."/>
            <person name="Suzuki Y."/>
            <person name="Arimoto A."/>
            <person name="Ishii H."/>
            <person name="Satoh N."/>
            <person name="Nishiyama T."/>
            <person name="Hasebe M."/>
            <person name="Maruyama T."/>
            <person name="Minagawa J."/>
            <person name="Obokata J."/>
            <person name="Shigenobu S."/>
        </authorList>
    </citation>
    <scope>NUCLEOTIDE SEQUENCE [LARGE SCALE GENOMIC DNA]</scope>
</reference>
<organism evidence="2 3">
    <name type="scientific">Plakobranchus ocellatus</name>
    <dbReference type="NCBI Taxonomy" id="259542"/>
    <lineage>
        <taxon>Eukaryota</taxon>
        <taxon>Metazoa</taxon>
        <taxon>Spiralia</taxon>
        <taxon>Lophotrochozoa</taxon>
        <taxon>Mollusca</taxon>
        <taxon>Gastropoda</taxon>
        <taxon>Heterobranchia</taxon>
        <taxon>Euthyneura</taxon>
        <taxon>Panpulmonata</taxon>
        <taxon>Sacoglossa</taxon>
        <taxon>Placobranchoidea</taxon>
        <taxon>Plakobranchidae</taxon>
        <taxon>Plakobranchus</taxon>
    </lineage>
</organism>
<proteinExistence type="predicted"/>
<feature type="region of interest" description="Disordered" evidence="1">
    <location>
        <begin position="40"/>
        <end position="72"/>
    </location>
</feature>
<feature type="region of interest" description="Disordered" evidence="1">
    <location>
        <begin position="1"/>
        <end position="25"/>
    </location>
</feature>
<dbReference type="AlphaFoldDB" id="A0AAV4CGS6"/>
<comment type="caution">
    <text evidence="2">The sequence shown here is derived from an EMBL/GenBank/DDBJ whole genome shotgun (WGS) entry which is preliminary data.</text>
</comment>
<keyword evidence="3" id="KW-1185">Reference proteome</keyword>
<dbReference type="Proteomes" id="UP000735302">
    <property type="component" value="Unassembled WGS sequence"/>
</dbReference>
<name>A0AAV4CGS6_9GAST</name>
<evidence type="ECO:0000313" key="3">
    <source>
        <dbReference type="Proteomes" id="UP000735302"/>
    </source>
</evidence>
<feature type="compositionally biased region" description="Basic and acidic residues" evidence="1">
    <location>
        <begin position="40"/>
        <end position="61"/>
    </location>
</feature>
<dbReference type="EMBL" id="BLXT01006250">
    <property type="protein sequence ID" value="GFO30586.1"/>
    <property type="molecule type" value="Genomic_DNA"/>
</dbReference>
<protein>
    <submittedName>
        <fullName evidence="2">Uncharacterized protein</fullName>
    </submittedName>
</protein>
<evidence type="ECO:0000313" key="2">
    <source>
        <dbReference type="EMBL" id="GFO30586.1"/>
    </source>
</evidence>
<sequence>MRLETPSHAARSIVSANNTGQGRRGFTDLFKISRRENDYSWGRKTERQADRSSEGLGRADTRLTNWALKTRK</sequence>
<accession>A0AAV4CGS6</accession>
<gene>
    <name evidence="2" type="ORF">PoB_005709100</name>
</gene>